<evidence type="ECO:0000259" key="16">
    <source>
        <dbReference type="PROSITE" id="PS51007"/>
    </source>
</evidence>
<evidence type="ECO:0000256" key="10">
    <source>
        <dbReference type="ARBA" id="ARBA00023004"/>
    </source>
</evidence>
<dbReference type="SUPFAM" id="SSF46626">
    <property type="entry name" value="Cytochrome c"/>
    <property type="match status" value="2"/>
</dbReference>
<proteinExistence type="predicted"/>
<organism evidence="17 18">
    <name type="scientific">Adhaeribacter soli</name>
    <dbReference type="NCBI Taxonomy" id="2607655"/>
    <lineage>
        <taxon>Bacteria</taxon>
        <taxon>Pseudomonadati</taxon>
        <taxon>Bacteroidota</taxon>
        <taxon>Cytophagia</taxon>
        <taxon>Cytophagales</taxon>
        <taxon>Hymenobacteraceae</taxon>
        <taxon>Adhaeribacter</taxon>
    </lineage>
</organism>
<dbReference type="PIRSF" id="PIRSF000294">
    <property type="entry name" value="Cytochrome-c_peroxidase"/>
    <property type="match status" value="1"/>
</dbReference>
<keyword evidence="18" id="KW-1185">Reference proteome</keyword>
<dbReference type="InterPro" id="IPR036909">
    <property type="entry name" value="Cyt_c-like_dom_sf"/>
</dbReference>
<dbReference type="RefSeq" id="WP_150903760.1">
    <property type="nucleotide sequence ID" value="NZ_VTWT01000005.1"/>
</dbReference>
<feature type="binding site" description="axial binding residue" evidence="14">
    <location>
        <position position="79"/>
    </location>
    <ligand>
        <name>heme c</name>
        <dbReference type="ChEBI" id="CHEBI:61717"/>
        <label>1</label>
    </ligand>
    <ligandPart>
        <name>Fe</name>
        <dbReference type="ChEBI" id="CHEBI:18248"/>
    </ligandPart>
</feature>
<dbReference type="FunFam" id="1.10.760.10:FF:000019">
    <property type="entry name" value="Di-heme cytochrome C peroxidase"/>
    <property type="match status" value="1"/>
</dbReference>
<comment type="subcellular location">
    <subcellularLocation>
        <location evidence="1">Periplasm</location>
    </subcellularLocation>
</comment>
<feature type="binding site" description="covalent" evidence="13">
    <location>
        <position position="78"/>
    </location>
    <ligand>
        <name>heme c</name>
        <dbReference type="ChEBI" id="CHEBI:61717"/>
        <label>1</label>
    </ligand>
</feature>
<evidence type="ECO:0000313" key="17">
    <source>
        <dbReference type="EMBL" id="KAA9333593.1"/>
    </source>
</evidence>
<evidence type="ECO:0000256" key="1">
    <source>
        <dbReference type="ARBA" id="ARBA00004418"/>
    </source>
</evidence>
<feature type="binding site" description="covalent" evidence="13">
    <location>
        <position position="234"/>
    </location>
    <ligand>
        <name>heme c</name>
        <dbReference type="ChEBI" id="CHEBI:61717"/>
        <label>2</label>
    </ligand>
</feature>
<dbReference type="GO" id="GO:0042597">
    <property type="term" value="C:periplasmic space"/>
    <property type="evidence" value="ECO:0007669"/>
    <property type="project" value="UniProtKB-SubCell"/>
</dbReference>
<dbReference type="InterPro" id="IPR026259">
    <property type="entry name" value="MauG/Cytc_peroxidase"/>
</dbReference>
<feature type="chain" id="PRO_5025047731" description="Methylamine utilization protein MauG" evidence="15">
    <location>
        <begin position="18"/>
        <end position="372"/>
    </location>
</feature>
<reference evidence="17 18" key="1">
    <citation type="submission" date="2019-09" db="EMBL/GenBank/DDBJ databases">
        <title>Genome sequence of Adhaeribacter sp. M2.</title>
        <authorList>
            <person name="Srinivasan S."/>
        </authorList>
    </citation>
    <scope>NUCLEOTIDE SEQUENCE [LARGE SCALE GENOMIC DNA]</scope>
    <source>
        <strain evidence="17 18">M2</strain>
    </source>
</reference>
<evidence type="ECO:0000256" key="6">
    <source>
        <dbReference type="ARBA" id="ARBA00022729"/>
    </source>
</evidence>
<keyword evidence="8" id="KW-0249">Electron transport</keyword>
<comment type="PTM">
    <text evidence="13">Binds 2 heme groups per subunit.</text>
</comment>
<dbReference type="InterPro" id="IPR051395">
    <property type="entry name" value="Cytochrome_c_Peroxidase/MauG"/>
</dbReference>
<keyword evidence="6 15" id="KW-0732">Signal</keyword>
<dbReference type="EMBL" id="VTWT01000005">
    <property type="protein sequence ID" value="KAA9333593.1"/>
    <property type="molecule type" value="Genomic_DNA"/>
</dbReference>
<evidence type="ECO:0000313" key="18">
    <source>
        <dbReference type="Proteomes" id="UP000326570"/>
    </source>
</evidence>
<keyword evidence="5 14" id="KW-0479">Metal-binding</keyword>
<keyword evidence="3" id="KW-0813">Transport</keyword>
<evidence type="ECO:0000256" key="14">
    <source>
        <dbReference type="PIRSR" id="PIRSR000294-2"/>
    </source>
</evidence>
<keyword evidence="7" id="KW-0574">Periplasm</keyword>
<evidence type="ECO:0000256" key="8">
    <source>
        <dbReference type="ARBA" id="ARBA00022982"/>
    </source>
</evidence>
<evidence type="ECO:0000256" key="4">
    <source>
        <dbReference type="ARBA" id="ARBA00022617"/>
    </source>
</evidence>
<feature type="binding site" description="covalent" evidence="13">
    <location>
        <position position="75"/>
    </location>
    <ligand>
        <name>heme c</name>
        <dbReference type="ChEBI" id="CHEBI:61717"/>
        <label>1</label>
    </ligand>
</feature>
<dbReference type="AlphaFoldDB" id="A0A5N1J020"/>
<dbReference type="PROSITE" id="PS51007">
    <property type="entry name" value="CYTC"/>
    <property type="match status" value="1"/>
</dbReference>
<dbReference type="PANTHER" id="PTHR30600:SF10">
    <property type="entry name" value="BLL6722 PROTEIN"/>
    <property type="match status" value="1"/>
</dbReference>
<dbReference type="InterPro" id="IPR004852">
    <property type="entry name" value="Di-haem_cyt_c_peroxidsae"/>
</dbReference>
<comment type="cofactor">
    <cofactor evidence="13">
        <name>heme</name>
        <dbReference type="ChEBI" id="CHEBI:30413"/>
    </cofactor>
    <text evidence="13">Binds 2 heme groups.</text>
</comment>
<feature type="signal peptide" evidence="15">
    <location>
        <begin position="1"/>
        <end position="17"/>
    </location>
</feature>
<sequence>MKQKITLLFSLAFFVFACEKETETAPGTTPYQIELPPRFKTMPVPADNPMTVEGVELGRMLFYEKRLSADNTISCGTCHQQKLAFTDGRDISFGVNGKAGTRSSMSLANVGYFETLMWDGRDTTLEKQAKGPIENPVEMHQSLLRAVNKLQNTQTYPPLFLKAFGSKIITEENVLKALAQFQRTLISGNSRFDQFEKQNKTNALTQSELNGKRLFFQHPNADPFDGPVIRGGNCGDCHAGDLLAPKRMLANNGLDVEFKDNGFGDITGSPFDQGKFKVPSLRNIALTAPYMHDGRFKTLEEVLNHYNDHVKKNSPNLASDMTASNEYGTNQQLGLTEQEKKDIIAFLHTLTDDTFINDPRFSDPFEKTGMVK</sequence>
<comment type="caution">
    <text evidence="17">The sequence shown here is derived from an EMBL/GenBank/DDBJ whole genome shotgun (WGS) entry which is preliminary data.</text>
</comment>
<dbReference type="GO" id="GO:0046872">
    <property type="term" value="F:metal ion binding"/>
    <property type="evidence" value="ECO:0007669"/>
    <property type="project" value="UniProtKB-KW"/>
</dbReference>
<comment type="pathway">
    <text evidence="2">One-carbon metabolism; methylamine degradation.</text>
</comment>
<feature type="domain" description="Cytochrome c" evidence="16">
    <location>
        <begin position="206"/>
        <end position="351"/>
    </location>
</feature>
<dbReference type="GO" id="GO:0009055">
    <property type="term" value="F:electron transfer activity"/>
    <property type="evidence" value="ECO:0007669"/>
    <property type="project" value="InterPro"/>
</dbReference>
<dbReference type="GO" id="GO:0004130">
    <property type="term" value="F:cytochrome-c peroxidase activity"/>
    <property type="evidence" value="ECO:0007669"/>
    <property type="project" value="TreeGrafter"/>
</dbReference>
<feature type="binding site" description="axial binding residue" evidence="14">
    <location>
        <position position="238"/>
    </location>
    <ligand>
        <name>heme c</name>
        <dbReference type="ChEBI" id="CHEBI:61717"/>
        <label>2</label>
    </ligand>
    <ligandPart>
        <name>Fe</name>
        <dbReference type="ChEBI" id="CHEBI:18248"/>
    </ligandPart>
</feature>
<evidence type="ECO:0000256" key="13">
    <source>
        <dbReference type="PIRSR" id="PIRSR000294-1"/>
    </source>
</evidence>
<dbReference type="PROSITE" id="PS51257">
    <property type="entry name" value="PROKAR_LIPOPROTEIN"/>
    <property type="match status" value="1"/>
</dbReference>
<evidence type="ECO:0000256" key="3">
    <source>
        <dbReference type="ARBA" id="ARBA00022448"/>
    </source>
</evidence>
<dbReference type="PANTHER" id="PTHR30600">
    <property type="entry name" value="CYTOCHROME C PEROXIDASE-RELATED"/>
    <property type="match status" value="1"/>
</dbReference>
<keyword evidence="9" id="KW-0560">Oxidoreductase</keyword>
<dbReference type="GO" id="GO:0020037">
    <property type="term" value="F:heme binding"/>
    <property type="evidence" value="ECO:0007669"/>
    <property type="project" value="InterPro"/>
</dbReference>
<evidence type="ECO:0000256" key="15">
    <source>
        <dbReference type="SAM" id="SignalP"/>
    </source>
</evidence>
<evidence type="ECO:0000256" key="5">
    <source>
        <dbReference type="ARBA" id="ARBA00022723"/>
    </source>
</evidence>
<name>A0A5N1J020_9BACT</name>
<keyword evidence="10 14" id="KW-0408">Iron</keyword>
<dbReference type="Gene3D" id="1.10.760.10">
    <property type="entry name" value="Cytochrome c-like domain"/>
    <property type="match status" value="2"/>
</dbReference>
<accession>A0A5N1J020</accession>
<gene>
    <name evidence="17" type="ORF">F0P94_10080</name>
</gene>
<evidence type="ECO:0000256" key="9">
    <source>
        <dbReference type="ARBA" id="ARBA00023002"/>
    </source>
</evidence>
<feature type="binding site" description="covalent" evidence="13">
    <location>
        <position position="237"/>
    </location>
    <ligand>
        <name>heme c</name>
        <dbReference type="ChEBI" id="CHEBI:61717"/>
        <label>2</label>
    </ligand>
</feature>
<protein>
    <recommendedName>
        <fullName evidence="12">Methylamine utilization protein MauG</fullName>
    </recommendedName>
</protein>
<comment type="function">
    <text evidence="11">Involved in methylamine metabolism. Essential for the maturation of the beta subunit of MADH, presumably via a step in the biosynthesis of tryptophan tryptophylquinone (TTQ), the cofactor of MADH.</text>
</comment>
<evidence type="ECO:0000256" key="11">
    <source>
        <dbReference type="ARBA" id="ARBA00058991"/>
    </source>
</evidence>
<dbReference type="Pfam" id="PF03150">
    <property type="entry name" value="CCP_MauG"/>
    <property type="match status" value="1"/>
</dbReference>
<evidence type="ECO:0000256" key="12">
    <source>
        <dbReference type="ARBA" id="ARBA00073576"/>
    </source>
</evidence>
<dbReference type="InterPro" id="IPR009056">
    <property type="entry name" value="Cyt_c-like_dom"/>
</dbReference>
<dbReference type="Proteomes" id="UP000326570">
    <property type="component" value="Unassembled WGS sequence"/>
</dbReference>
<keyword evidence="4 13" id="KW-0349">Heme</keyword>
<evidence type="ECO:0000256" key="7">
    <source>
        <dbReference type="ARBA" id="ARBA00022764"/>
    </source>
</evidence>
<evidence type="ECO:0000256" key="2">
    <source>
        <dbReference type="ARBA" id="ARBA00004856"/>
    </source>
</evidence>